<feature type="transmembrane region" description="Helical" evidence="2">
    <location>
        <begin position="6"/>
        <end position="25"/>
    </location>
</feature>
<dbReference type="InterPro" id="IPR012341">
    <property type="entry name" value="6hp_glycosidase-like_sf"/>
</dbReference>
<dbReference type="InterPro" id="IPR010905">
    <property type="entry name" value="Glyco_hydro_88"/>
</dbReference>
<dbReference type="PANTHER" id="PTHR33886:SF8">
    <property type="entry name" value="UNSATURATED RHAMNOGALACTURONAN HYDROLASE (EUROFUNG)"/>
    <property type="match status" value="1"/>
</dbReference>
<evidence type="ECO:0000256" key="2">
    <source>
        <dbReference type="SAM" id="Phobius"/>
    </source>
</evidence>
<dbReference type="Gene3D" id="1.50.10.10">
    <property type="match status" value="1"/>
</dbReference>
<dbReference type="PANTHER" id="PTHR33886">
    <property type="entry name" value="UNSATURATED RHAMNOGALACTURONAN HYDROLASE (EUROFUNG)"/>
    <property type="match status" value="1"/>
</dbReference>
<dbReference type="Pfam" id="PF07470">
    <property type="entry name" value="Glyco_hydro_88"/>
    <property type="match status" value="1"/>
</dbReference>
<dbReference type="InterPro" id="IPR052043">
    <property type="entry name" value="PolySaccharide_Degr_Enz"/>
</dbReference>
<name>A0ABS0FC14_9FLAO</name>
<dbReference type="InterPro" id="IPR008928">
    <property type="entry name" value="6-hairpin_glycosidase_sf"/>
</dbReference>
<dbReference type="EMBL" id="JADPVI010000002">
    <property type="protein sequence ID" value="MBF8457256.1"/>
    <property type="molecule type" value="Genomic_DNA"/>
</dbReference>
<keyword evidence="2" id="KW-1133">Transmembrane helix</keyword>
<keyword evidence="2" id="KW-0812">Transmembrane</keyword>
<sequence>MLYVLLFTVLAGIIILLIDVIPEFYKWQSRIHIGRFSNVNEWQEKVLHTSKKWLASLPTVKLTDQNRLVFIDVLRGNYKRASLQSWQEGALVLGLTAYVKNSNDQKVQRQVETYISKKMTSSGHWKIKPTETDQSLLAYAMLQIDSINHHNFKPAFDETYQMIISLKGEDGTIAYKNHVSEFRFVDTVGFICPFLVNYGVLFDIPEAVNLAVKQIKEYQKWGMMPIQNIPCHTYKIDSKIPVGLFGWGRGLGWFVIGLIDSWHAIPDNHPLKAEIKEIIIKTAHSVFPFQNEDGSFPWLLFDPGSRADSSATATSAWFFTLAAEIPEIKIECVLAKEKCMRYLQSVTRRDGTVDFSQGDTKGIGVYSMNFDRLPFTQGFVLRTLNKLP</sequence>
<dbReference type="GO" id="GO:0016787">
    <property type="term" value="F:hydrolase activity"/>
    <property type="evidence" value="ECO:0007669"/>
    <property type="project" value="UniProtKB-KW"/>
</dbReference>
<gene>
    <name evidence="3" type="ORF">IV494_08675</name>
</gene>
<accession>A0ABS0FC14</accession>
<keyword evidence="2" id="KW-0472">Membrane</keyword>
<protein>
    <submittedName>
        <fullName evidence="3">Glycoside hydrolase family 88 protein</fullName>
    </submittedName>
</protein>
<evidence type="ECO:0000313" key="3">
    <source>
        <dbReference type="EMBL" id="MBF8457256.1"/>
    </source>
</evidence>
<evidence type="ECO:0000313" key="4">
    <source>
        <dbReference type="Proteomes" id="UP000660070"/>
    </source>
</evidence>
<keyword evidence="4" id="KW-1185">Reference proteome</keyword>
<keyword evidence="1 3" id="KW-0378">Hydrolase</keyword>
<dbReference type="RefSeq" id="WP_196079765.1">
    <property type="nucleotide sequence ID" value="NZ_JADPVI010000002.1"/>
</dbReference>
<dbReference type="SUPFAM" id="SSF48208">
    <property type="entry name" value="Six-hairpin glycosidases"/>
    <property type="match status" value="1"/>
</dbReference>
<proteinExistence type="predicted"/>
<organism evidence="3 4">
    <name type="scientific">Kaistella gelatinilytica</name>
    <dbReference type="NCBI Taxonomy" id="2787636"/>
    <lineage>
        <taxon>Bacteria</taxon>
        <taxon>Pseudomonadati</taxon>
        <taxon>Bacteroidota</taxon>
        <taxon>Flavobacteriia</taxon>
        <taxon>Flavobacteriales</taxon>
        <taxon>Weeksellaceae</taxon>
        <taxon>Chryseobacterium group</taxon>
        <taxon>Kaistella</taxon>
    </lineage>
</organism>
<reference evidence="3 4" key="1">
    <citation type="submission" date="2020-11" db="EMBL/GenBank/DDBJ databases">
        <title>Kaistella gelatinilytica sp. nov., a flavobacterium isolated from Antarctic Soil.</title>
        <authorList>
            <person name="Li J."/>
        </authorList>
    </citation>
    <scope>NUCLEOTIDE SEQUENCE [LARGE SCALE GENOMIC DNA]</scope>
    <source>
        <strain evidence="3 4">G5-32</strain>
    </source>
</reference>
<dbReference type="Proteomes" id="UP000660070">
    <property type="component" value="Unassembled WGS sequence"/>
</dbReference>
<evidence type="ECO:0000256" key="1">
    <source>
        <dbReference type="ARBA" id="ARBA00022801"/>
    </source>
</evidence>
<comment type="caution">
    <text evidence="3">The sequence shown here is derived from an EMBL/GenBank/DDBJ whole genome shotgun (WGS) entry which is preliminary data.</text>
</comment>